<dbReference type="AlphaFoldDB" id="A0A090MJX7"/>
<evidence type="ECO:0000256" key="8">
    <source>
        <dbReference type="ARBA" id="ARBA00022989"/>
    </source>
</evidence>
<evidence type="ECO:0000256" key="2">
    <source>
        <dbReference type="ARBA" id="ARBA00008892"/>
    </source>
</evidence>
<keyword evidence="6 12" id="KW-0812">Transmembrane</keyword>
<dbReference type="GO" id="GO:0015986">
    <property type="term" value="P:proton motive force-driven ATP synthesis"/>
    <property type="evidence" value="ECO:0007669"/>
    <property type="project" value="InterPro"/>
</dbReference>
<evidence type="ECO:0000256" key="12">
    <source>
        <dbReference type="RuleBase" id="RU003661"/>
    </source>
</evidence>
<organism evidence="14">
    <name type="scientific">Ocypode ceratophthalmus</name>
    <name type="common">Horn-eyed ghost crab</name>
    <dbReference type="NCBI Taxonomy" id="373423"/>
    <lineage>
        <taxon>Eukaryota</taxon>
        <taxon>Metazoa</taxon>
        <taxon>Ecdysozoa</taxon>
        <taxon>Arthropoda</taxon>
        <taxon>Crustacea</taxon>
        <taxon>Multicrustacea</taxon>
        <taxon>Malacostraca</taxon>
        <taxon>Eumalacostraca</taxon>
        <taxon>Eucarida</taxon>
        <taxon>Decapoda</taxon>
        <taxon>Pleocyemata</taxon>
        <taxon>Brachyura</taxon>
        <taxon>Eubrachyura</taxon>
        <taxon>Ocypodoidea</taxon>
        <taxon>Ocypodidae</taxon>
        <taxon>Ocypodinae</taxon>
        <taxon>Ocypode</taxon>
    </lineage>
</organism>
<sequence length="52" mass="6297">MPQMAPILWAPLFIFFIMSLSLFFMLNYFIKPFEKKSTTLPDSHLYSKHWKL</sequence>
<reference evidence="14" key="2">
    <citation type="journal article" date="2016" name="Mitochondrial DNA">
        <title>The complete mitogenome of the ghost crab Ocypode ceratophthalmus (Pallas, 1772) (Crustacea: Decapoda: Ocypodidae).</title>
        <authorList>
            <person name="Tan M.H."/>
            <person name="Gan H.M."/>
            <person name="Lee Y.P."/>
            <person name="Austin C.M."/>
        </authorList>
    </citation>
    <scope>NUCLEOTIDE SEQUENCE</scope>
    <source>
        <strain evidence="14">Darwin1</strain>
    </source>
</reference>
<proteinExistence type="inferred from homology"/>
<evidence type="ECO:0000256" key="6">
    <source>
        <dbReference type="ARBA" id="ARBA00022692"/>
    </source>
</evidence>
<keyword evidence="8 13" id="KW-1133">Transmembrane helix</keyword>
<evidence type="ECO:0000256" key="1">
    <source>
        <dbReference type="ARBA" id="ARBA00004304"/>
    </source>
</evidence>
<keyword evidence="10 12" id="KW-0496">Mitochondrion</keyword>
<dbReference type="Pfam" id="PF00895">
    <property type="entry name" value="ATP-synt_8"/>
    <property type="match status" value="1"/>
</dbReference>
<name>A0A090MJX7_OCYCE</name>
<dbReference type="InterPro" id="IPR001421">
    <property type="entry name" value="ATP8_metazoa"/>
</dbReference>
<evidence type="ECO:0000256" key="4">
    <source>
        <dbReference type="ARBA" id="ARBA00022448"/>
    </source>
</evidence>
<evidence type="ECO:0000256" key="10">
    <source>
        <dbReference type="ARBA" id="ARBA00023128"/>
    </source>
</evidence>
<evidence type="ECO:0000256" key="3">
    <source>
        <dbReference type="ARBA" id="ARBA00011291"/>
    </source>
</evidence>
<dbReference type="CTD" id="4509"/>
<accession>A0A090MJX7</accession>
<feature type="transmembrane region" description="Helical" evidence="13">
    <location>
        <begin position="6"/>
        <end position="30"/>
    </location>
</feature>
<dbReference type="GO" id="GO:0015078">
    <property type="term" value="F:proton transmembrane transporter activity"/>
    <property type="evidence" value="ECO:0007669"/>
    <property type="project" value="InterPro"/>
</dbReference>
<evidence type="ECO:0000256" key="11">
    <source>
        <dbReference type="ARBA" id="ARBA00023136"/>
    </source>
</evidence>
<protein>
    <recommendedName>
        <fullName evidence="12">ATP synthase complex subunit 8</fullName>
    </recommendedName>
</protein>
<evidence type="ECO:0000313" key="15">
    <source>
        <dbReference type="EMBL" id="QPZ51173.1"/>
    </source>
</evidence>
<comment type="subunit">
    <text evidence="3">F-type ATPases have 2 components, CF(1) - the catalytic core - and CF(0) - the membrane proton channel.</text>
</comment>
<keyword evidence="7 12" id="KW-0375">Hydrogen ion transport</keyword>
<reference evidence="15" key="3">
    <citation type="submission" date="2020-11" db="EMBL/GenBank/DDBJ databases">
        <title>The complete mitochondrial genome sequence of Ocypode ceratophthalmus (Brachyura: Ocypodidae) from East Sea of China and phylogenetic analysis.</title>
        <authorList>
            <person name="Wang J."/>
        </authorList>
    </citation>
    <scope>NUCLEOTIDE SEQUENCE</scope>
</reference>
<comment type="similarity">
    <text evidence="2 12">Belongs to the ATPase protein 8 family.</text>
</comment>
<geneLocation type="mitochondrion" evidence="14"/>
<keyword evidence="5 12" id="KW-0138">CF(0)</keyword>
<reference evidence="14" key="1">
    <citation type="submission" date="2014-09" db="EMBL/GenBank/DDBJ databases">
        <authorList>
            <person name="Gan H."/>
        </authorList>
    </citation>
    <scope>NUCLEOTIDE SEQUENCE</scope>
    <source>
        <strain evidence="14">Darwin1</strain>
    </source>
</reference>
<dbReference type="GeneID" id="20834516"/>
<keyword evidence="4 12" id="KW-0813">Transport</keyword>
<keyword evidence="9 12" id="KW-0406">Ion transport</keyword>
<dbReference type="GO" id="GO:0045259">
    <property type="term" value="C:proton-transporting ATP synthase complex"/>
    <property type="evidence" value="ECO:0007669"/>
    <property type="project" value="UniProtKB-KW"/>
</dbReference>
<keyword evidence="11 13" id="KW-0472">Membrane</keyword>
<dbReference type="EMBL" id="LN611669">
    <property type="protein sequence ID" value="CEG06204.1"/>
    <property type="molecule type" value="Genomic_DNA"/>
</dbReference>
<dbReference type="GO" id="GO:0031966">
    <property type="term" value="C:mitochondrial membrane"/>
    <property type="evidence" value="ECO:0007669"/>
    <property type="project" value="UniProtKB-SubCell"/>
</dbReference>
<dbReference type="EMBL" id="MW255974">
    <property type="protein sequence ID" value="QPZ51173.1"/>
    <property type="molecule type" value="Genomic_DNA"/>
</dbReference>
<comment type="subcellular location">
    <subcellularLocation>
        <location evidence="1 12">Mitochondrion membrane</location>
        <topology evidence="1 12">Single-pass membrane protein</topology>
    </subcellularLocation>
</comment>
<gene>
    <name evidence="14" type="primary">atp8</name>
    <name evidence="15" type="synonym">ATP8</name>
</gene>
<evidence type="ECO:0000256" key="13">
    <source>
        <dbReference type="SAM" id="Phobius"/>
    </source>
</evidence>
<evidence type="ECO:0000313" key="14">
    <source>
        <dbReference type="EMBL" id="CEG06204.1"/>
    </source>
</evidence>
<evidence type="ECO:0000256" key="7">
    <source>
        <dbReference type="ARBA" id="ARBA00022781"/>
    </source>
</evidence>
<dbReference type="RefSeq" id="YP_009093667.1">
    <property type="nucleotide sequence ID" value="NC_025324.1"/>
</dbReference>
<evidence type="ECO:0000256" key="9">
    <source>
        <dbReference type="ARBA" id="ARBA00023065"/>
    </source>
</evidence>
<evidence type="ECO:0000256" key="5">
    <source>
        <dbReference type="ARBA" id="ARBA00022547"/>
    </source>
</evidence>